<dbReference type="Pfam" id="PF12390">
    <property type="entry name" value="Se-cys_synth_N"/>
    <property type="match status" value="1"/>
</dbReference>
<evidence type="ECO:0000256" key="9">
    <source>
        <dbReference type="PIRSR" id="PIRSR618319-50"/>
    </source>
</evidence>
<dbReference type="InterPro" id="IPR015424">
    <property type="entry name" value="PyrdxlP-dep_Trfase"/>
</dbReference>
<evidence type="ECO:0000256" key="4">
    <source>
        <dbReference type="ARBA" id="ARBA00022898"/>
    </source>
</evidence>
<dbReference type="InterPro" id="IPR018319">
    <property type="entry name" value="SelA-like"/>
</dbReference>
<dbReference type="EC" id="2.9.1.1" evidence="8"/>
<evidence type="ECO:0000313" key="11">
    <source>
        <dbReference type="EMBL" id="RRR68023.1"/>
    </source>
</evidence>
<dbReference type="UniPathway" id="UPA00906">
    <property type="reaction ID" value="UER00896"/>
</dbReference>
<dbReference type="GO" id="GO:0001514">
    <property type="term" value="P:selenocysteine incorporation"/>
    <property type="evidence" value="ECO:0007669"/>
    <property type="project" value="UniProtKB-UniRule"/>
</dbReference>
<feature type="domain" description="L-seryl-tRNA selenium transferase N-terminal" evidence="10">
    <location>
        <begin position="4"/>
        <end position="40"/>
    </location>
</feature>
<dbReference type="InterPro" id="IPR004534">
    <property type="entry name" value="SelA_trans"/>
</dbReference>
<feature type="modified residue" description="N6-(pyridoxal phosphate)lysine" evidence="8 9">
    <location>
        <position position="288"/>
    </location>
</feature>
<dbReference type="Proteomes" id="UP000280307">
    <property type="component" value="Unassembled WGS sequence"/>
</dbReference>
<comment type="cofactor">
    <cofactor evidence="1 8 9">
        <name>pyridoxal 5'-phosphate</name>
        <dbReference type="ChEBI" id="CHEBI:597326"/>
    </cofactor>
</comment>
<evidence type="ECO:0000256" key="8">
    <source>
        <dbReference type="HAMAP-Rule" id="MF_00423"/>
    </source>
</evidence>
<dbReference type="Pfam" id="PF03841">
    <property type="entry name" value="SelA"/>
    <property type="match status" value="1"/>
</dbReference>
<evidence type="ECO:0000256" key="7">
    <source>
        <dbReference type="ARBA" id="ARBA00044507"/>
    </source>
</evidence>
<sequence length="455" mass="47255">MPHHLPSVDRLIQALRATLGPTLPHALLRDAARAELDAARTAWRAGAACPPTLEALASAAAQRVTRALTPSLRPLINATGVLLQTNLGRAPLSAQALAAMAQVGQGYANVEYDLAAGERGSRYSHLAALLTQLTGAEAALAVNNNAAAIYLVLTALAVGREVIISRGQAVEIGGGFRIPDVLRQSGATLVEVGTTNRTYAHDYAAAITAQTALLMRVHSSNFRLSGFVHEARLSELAEVAHQHHGLLLLDDLGSGTLLPTAPWGLAAEPTVQASVAAGADLVTFSGDKLLGGPQAGLIVGRKDLIAQLRRHPLARALRIDKTTIAGLEATLLSYLRGQAHHEIPLWRMLTTPLEALHARALALVEQLQAAGLRAEVVACQSTIGGGALPGETMASYGVAIQPDPAGASASAQRLRLGAPAVIVRINAALLICDLRTVAPAEEPDLVAALVAALTA</sequence>
<proteinExistence type="inferred from homology"/>
<evidence type="ECO:0000313" key="12">
    <source>
        <dbReference type="Proteomes" id="UP000280307"/>
    </source>
</evidence>
<comment type="caution">
    <text evidence="11">The sequence shown here is derived from an EMBL/GenBank/DDBJ whole genome shotgun (WGS) entry which is preliminary data.</text>
</comment>
<dbReference type="GO" id="GO:0001717">
    <property type="term" value="P:conversion of seryl-tRNAsec to selenocys-tRNAsec"/>
    <property type="evidence" value="ECO:0007669"/>
    <property type="project" value="UniProtKB-UniRule"/>
</dbReference>
<dbReference type="NCBIfam" id="TIGR00474">
    <property type="entry name" value="selA"/>
    <property type="match status" value="1"/>
</dbReference>
<keyword evidence="4 8" id="KW-0663">Pyridoxal phosphate</keyword>
<dbReference type="EMBL" id="RSAS01000751">
    <property type="protein sequence ID" value="RRR68023.1"/>
    <property type="molecule type" value="Genomic_DNA"/>
</dbReference>
<comment type="pathway">
    <text evidence="8">Aminoacyl-tRNA biosynthesis; selenocysteinyl-tRNA(Sec) biosynthesis; selenocysteinyl-tRNA(Sec) from L-seryl-tRNA(Sec) (bacterial route): step 1/1.</text>
</comment>
<comment type="similarity">
    <text evidence="7 8">Belongs to the SelA family.</text>
</comment>
<keyword evidence="6 8" id="KW-0711">Selenium</keyword>
<reference evidence="11 12" key="1">
    <citation type="submission" date="2018-12" db="EMBL/GenBank/DDBJ databases">
        <title>Genome Sequence of Candidatus Viridilinea halotolerans isolated from saline sulfide-rich spring.</title>
        <authorList>
            <person name="Grouzdev D.S."/>
            <person name="Burganskaya E.I."/>
            <person name="Krutkina M.S."/>
            <person name="Sukhacheva M.V."/>
            <person name="Gorlenko V.M."/>
        </authorList>
    </citation>
    <scope>NUCLEOTIDE SEQUENCE [LARGE SCALE GENOMIC DNA]</scope>
    <source>
        <strain evidence="11">Chok-6</strain>
    </source>
</reference>
<protein>
    <recommendedName>
        <fullName evidence="8">L-seryl-tRNA(Sec) selenium transferase</fullName>
        <ecNumber evidence="8">2.9.1.1</ecNumber>
    </recommendedName>
    <alternativeName>
        <fullName evidence="8">Selenocysteine synthase</fullName>
        <shortName evidence="8">Sec synthase</shortName>
    </alternativeName>
    <alternativeName>
        <fullName evidence="8">Selenocysteinyl-tRNA(Sec) synthase</fullName>
    </alternativeName>
</protein>
<evidence type="ECO:0000256" key="5">
    <source>
        <dbReference type="ARBA" id="ARBA00022917"/>
    </source>
</evidence>
<dbReference type="Gene3D" id="3.40.640.10">
    <property type="entry name" value="Type I PLP-dependent aspartate aminotransferase-like (Major domain)"/>
    <property type="match status" value="1"/>
</dbReference>
<name>A0A426TTJ4_9CHLR</name>
<keyword evidence="5 8" id="KW-0648">Protein biosynthesis</keyword>
<evidence type="ECO:0000256" key="6">
    <source>
        <dbReference type="ARBA" id="ARBA00023266"/>
    </source>
</evidence>
<dbReference type="GO" id="GO:0004125">
    <property type="term" value="F:L-seryl-tRNA(Sec) selenium transferase activity"/>
    <property type="evidence" value="ECO:0007669"/>
    <property type="project" value="UniProtKB-UniRule"/>
</dbReference>
<dbReference type="InterPro" id="IPR015421">
    <property type="entry name" value="PyrdxlP-dep_Trfase_major"/>
</dbReference>
<keyword evidence="2 8" id="KW-0963">Cytoplasm</keyword>
<dbReference type="AlphaFoldDB" id="A0A426TTJ4"/>
<organism evidence="11 12">
    <name type="scientific">Candidatus Viridilinea halotolerans</name>
    <dbReference type="NCBI Taxonomy" id="2491704"/>
    <lineage>
        <taxon>Bacteria</taxon>
        <taxon>Bacillati</taxon>
        <taxon>Chloroflexota</taxon>
        <taxon>Chloroflexia</taxon>
        <taxon>Chloroflexales</taxon>
        <taxon>Chloroflexineae</taxon>
        <taxon>Oscillochloridaceae</taxon>
        <taxon>Candidatus Viridilinea</taxon>
    </lineage>
</organism>
<dbReference type="SUPFAM" id="SSF53383">
    <property type="entry name" value="PLP-dependent transferases"/>
    <property type="match status" value="1"/>
</dbReference>
<dbReference type="HAMAP" id="MF_00423">
    <property type="entry name" value="SelA"/>
    <property type="match status" value="1"/>
</dbReference>
<evidence type="ECO:0000259" key="10">
    <source>
        <dbReference type="Pfam" id="PF12390"/>
    </source>
</evidence>
<keyword evidence="3 8" id="KW-0808">Transferase</keyword>
<dbReference type="PANTHER" id="PTHR32328:SF0">
    <property type="entry name" value="L-SERYL-TRNA(SEC) SELENIUM TRANSFERASE"/>
    <property type="match status" value="1"/>
</dbReference>
<comment type="function">
    <text evidence="8">Converts seryl-tRNA(Sec) to selenocysteinyl-tRNA(Sec) required for selenoprotein biosynthesis.</text>
</comment>
<gene>
    <name evidence="8" type="primary">selA</name>
    <name evidence="11" type="ORF">EI684_18115</name>
</gene>
<evidence type="ECO:0000256" key="3">
    <source>
        <dbReference type="ARBA" id="ARBA00022679"/>
    </source>
</evidence>
<comment type="subcellular location">
    <subcellularLocation>
        <location evidence="8">Cytoplasm</location>
    </subcellularLocation>
</comment>
<evidence type="ECO:0000256" key="2">
    <source>
        <dbReference type="ARBA" id="ARBA00022490"/>
    </source>
</evidence>
<accession>A0A426TTJ4</accession>
<dbReference type="InterPro" id="IPR025862">
    <property type="entry name" value="SelA_trans_N_dom"/>
</dbReference>
<dbReference type="PANTHER" id="PTHR32328">
    <property type="entry name" value="L-SERYL-TRNA(SEC) SELENIUM TRANSFERASE"/>
    <property type="match status" value="1"/>
</dbReference>
<dbReference type="GO" id="GO:0005737">
    <property type="term" value="C:cytoplasm"/>
    <property type="evidence" value="ECO:0007669"/>
    <property type="project" value="UniProtKB-SubCell"/>
</dbReference>
<comment type="catalytic activity">
    <reaction evidence="8">
        <text>L-seryl-tRNA(Sec) + selenophosphate + H(+) = L-selenocysteinyl-tRNA(Sec) + phosphate</text>
        <dbReference type="Rhea" id="RHEA:22728"/>
        <dbReference type="Rhea" id="RHEA-COMP:9742"/>
        <dbReference type="Rhea" id="RHEA-COMP:9743"/>
        <dbReference type="ChEBI" id="CHEBI:15378"/>
        <dbReference type="ChEBI" id="CHEBI:16144"/>
        <dbReference type="ChEBI" id="CHEBI:43474"/>
        <dbReference type="ChEBI" id="CHEBI:78533"/>
        <dbReference type="ChEBI" id="CHEBI:78573"/>
        <dbReference type="EC" id="2.9.1.1"/>
    </reaction>
</comment>
<dbReference type="Gene3D" id="3.90.1150.180">
    <property type="match status" value="1"/>
</dbReference>
<evidence type="ECO:0000256" key="1">
    <source>
        <dbReference type="ARBA" id="ARBA00001933"/>
    </source>
</evidence>